<feature type="transmembrane region" description="Helical" evidence="1">
    <location>
        <begin position="78"/>
        <end position="98"/>
    </location>
</feature>
<dbReference type="EMBL" id="JACSQM010000002">
    <property type="protein sequence ID" value="MBD7963347.1"/>
    <property type="molecule type" value="Genomic_DNA"/>
</dbReference>
<protein>
    <submittedName>
        <fullName evidence="2">DUF1700 domain-containing protein</fullName>
    </submittedName>
</protein>
<name>A0ABR8SIP2_9BACL</name>
<feature type="transmembrane region" description="Helical" evidence="1">
    <location>
        <begin position="138"/>
        <end position="156"/>
    </location>
</feature>
<accession>A0ABR8SIP2</accession>
<evidence type="ECO:0000313" key="2">
    <source>
        <dbReference type="EMBL" id="MBD7963347.1"/>
    </source>
</evidence>
<comment type="caution">
    <text evidence="2">The sequence shown here is derived from an EMBL/GenBank/DDBJ whole genome shotgun (WGS) entry which is preliminary data.</text>
</comment>
<organism evidence="2 3">
    <name type="scientific">Fictibacillus norfolkensis</name>
    <dbReference type="NCBI Taxonomy" id="2762233"/>
    <lineage>
        <taxon>Bacteria</taxon>
        <taxon>Bacillati</taxon>
        <taxon>Bacillota</taxon>
        <taxon>Bacilli</taxon>
        <taxon>Bacillales</taxon>
        <taxon>Fictibacillaceae</taxon>
        <taxon>Fictibacillus</taxon>
    </lineage>
</organism>
<reference evidence="2 3" key="1">
    <citation type="submission" date="2020-08" db="EMBL/GenBank/DDBJ databases">
        <title>A Genomic Blueprint of the Chicken Gut Microbiome.</title>
        <authorList>
            <person name="Gilroy R."/>
            <person name="Ravi A."/>
            <person name="Getino M."/>
            <person name="Pursley I."/>
            <person name="Horton D.L."/>
            <person name="Alikhan N.-F."/>
            <person name="Baker D."/>
            <person name="Gharbi K."/>
            <person name="Hall N."/>
            <person name="Watson M."/>
            <person name="Adriaenssens E.M."/>
            <person name="Foster-Nyarko E."/>
            <person name="Jarju S."/>
            <person name="Secka A."/>
            <person name="Antonio M."/>
            <person name="Oren A."/>
            <person name="Chaudhuri R."/>
            <person name="La Ragione R.M."/>
            <person name="Hildebrand F."/>
            <person name="Pallen M.J."/>
        </authorList>
    </citation>
    <scope>NUCLEOTIDE SEQUENCE [LARGE SCALE GENOMIC DNA]</scope>
    <source>
        <strain evidence="2 3">Sa2CUA10</strain>
    </source>
</reference>
<feature type="transmembrane region" description="Helical" evidence="1">
    <location>
        <begin position="104"/>
        <end position="126"/>
    </location>
</feature>
<keyword evidence="1" id="KW-0472">Membrane</keyword>
<dbReference type="Proteomes" id="UP000603641">
    <property type="component" value="Unassembled WGS sequence"/>
</dbReference>
<keyword evidence="1" id="KW-1133">Transmembrane helix</keyword>
<evidence type="ECO:0000313" key="3">
    <source>
        <dbReference type="Proteomes" id="UP000603641"/>
    </source>
</evidence>
<proteinExistence type="predicted"/>
<sequence length="182" mass="20525">MDKNQFLQQLAKQIKPLGAREQREVLDDYEEYFEMGYENGRTDEDIISGLGNPLKIAKEIMAQSEITKAEEDPSLTNVFRAVAATLGLGLFNLIFVLAPFIVLLLWPFVMIVLSAALLISPILLLIQDGLTLILLKEIFLILGLVGLGLLLLVGSIRSSKIVYKLTLRYLTFNLRIIRRKYS</sequence>
<dbReference type="RefSeq" id="WP_191752762.1">
    <property type="nucleotide sequence ID" value="NZ_JACSQM010000002.1"/>
</dbReference>
<dbReference type="Pfam" id="PF22564">
    <property type="entry name" value="HAAS"/>
    <property type="match status" value="1"/>
</dbReference>
<keyword evidence="3" id="KW-1185">Reference proteome</keyword>
<gene>
    <name evidence="2" type="ORF">H9648_04695</name>
</gene>
<evidence type="ECO:0000256" key="1">
    <source>
        <dbReference type="SAM" id="Phobius"/>
    </source>
</evidence>
<keyword evidence="1" id="KW-0812">Transmembrane</keyword>